<keyword evidence="1" id="KW-0175">Coiled coil</keyword>
<evidence type="ECO:0000313" key="3">
    <source>
        <dbReference type="EMBL" id="KIY70877.1"/>
    </source>
</evidence>
<reference evidence="3 4" key="1">
    <citation type="journal article" date="2015" name="Fungal Genet. Biol.">
        <title>Evolution of novel wood decay mechanisms in Agaricales revealed by the genome sequences of Fistulina hepatica and Cylindrobasidium torrendii.</title>
        <authorList>
            <person name="Floudas D."/>
            <person name="Held B.W."/>
            <person name="Riley R."/>
            <person name="Nagy L.G."/>
            <person name="Koehler G."/>
            <person name="Ransdell A.S."/>
            <person name="Younus H."/>
            <person name="Chow J."/>
            <person name="Chiniquy J."/>
            <person name="Lipzen A."/>
            <person name="Tritt A."/>
            <person name="Sun H."/>
            <person name="Haridas S."/>
            <person name="LaButti K."/>
            <person name="Ohm R.A."/>
            <person name="Kues U."/>
            <person name="Blanchette R.A."/>
            <person name="Grigoriev I.V."/>
            <person name="Minto R.E."/>
            <person name="Hibbett D.S."/>
        </authorList>
    </citation>
    <scope>NUCLEOTIDE SEQUENCE [LARGE SCALE GENOMIC DNA]</scope>
    <source>
        <strain evidence="3 4">FP15055 ss-10</strain>
    </source>
</reference>
<evidence type="ECO:0000256" key="2">
    <source>
        <dbReference type="SAM" id="MobiDB-lite"/>
    </source>
</evidence>
<dbReference type="OrthoDB" id="3204900at2759"/>
<name>A0A0D7BK81_9AGAR</name>
<feature type="compositionally biased region" description="Low complexity" evidence="2">
    <location>
        <begin position="119"/>
        <end position="145"/>
    </location>
</feature>
<gene>
    <name evidence="3" type="ORF">CYLTODRAFT_165938</name>
</gene>
<sequence>MEYTPTGSAKAQRRSLQLQPLRLLSTSPPPSPGPNSARTPRRQASVSIPFRTPTTPREPVTLVDKHADLLHFIAQKESKCLELRSQLAVHERELLELKRKWERIVQRGFDRQQQEVRTSHTASSSTSSSMTHSSMSSVSTTATSVDGSPPPSARKTIQAEPSPSPATASPTAPSASPTSALPSPMLSTEISSWISTNIPSNLTNIKKWEKRASLFGQSIAQALDYSILEPEKKEKEVESKPKRVGSLRASTRLSSPLAAPLVDQPPSPTPTMARVPLVPRPTMAVLTPDNSPTPPPAAAPLSKTPEEEEPEDETWNW</sequence>
<feature type="coiled-coil region" evidence="1">
    <location>
        <begin position="73"/>
        <end position="100"/>
    </location>
</feature>
<accession>A0A0D7BK81</accession>
<dbReference type="STRING" id="1314674.A0A0D7BK81"/>
<feature type="compositionally biased region" description="Low complexity" evidence="2">
    <location>
        <begin position="14"/>
        <end position="26"/>
    </location>
</feature>
<feature type="compositionally biased region" description="Basic and acidic residues" evidence="2">
    <location>
        <begin position="232"/>
        <end position="241"/>
    </location>
</feature>
<dbReference type="AlphaFoldDB" id="A0A0D7BK81"/>
<evidence type="ECO:0000313" key="4">
    <source>
        <dbReference type="Proteomes" id="UP000054007"/>
    </source>
</evidence>
<keyword evidence="4" id="KW-1185">Reference proteome</keyword>
<proteinExistence type="predicted"/>
<feature type="region of interest" description="Disordered" evidence="2">
    <location>
        <begin position="232"/>
        <end position="317"/>
    </location>
</feature>
<feature type="region of interest" description="Disordered" evidence="2">
    <location>
        <begin position="110"/>
        <end position="184"/>
    </location>
</feature>
<feature type="compositionally biased region" description="Polar residues" evidence="2">
    <location>
        <begin position="34"/>
        <end position="46"/>
    </location>
</feature>
<feature type="compositionally biased region" description="Acidic residues" evidence="2">
    <location>
        <begin position="306"/>
        <end position="317"/>
    </location>
</feature>
<evidence type="ECO:0000256" key="1">
    <source>
        <dbReference type="SAM" id="Coils"/>
    </source>
</evidence>
<dbReference type="Proteomes" id="UP000054007">
    <property type="component" value="Unassembled WGS sequence"/>
</dbReference>
<feature type="compositionally biased region" description="Low complexity" evidence="2">
    <location>
        <begin position="165"/>
        <end position="184"/>
    </location>
</feature>
<dbReference type="EMBL" id="KN880462">
    <property type="protein sequence ID" value="KIY70877.1"/>
    <property type="molecule type" value="Genomic_DNA"/>
</dbReference>
<protein>
    <submittedName>
        <fullName evidence="3">Uncharacterized protein</fullName>
    </submittedName>
</protein>
<organism evidence="3 4">
    <name type="scientific">Cylindrobasidium torrendii FP15055 ss-10</name>
    <dbReference type="NCBI Taxonomy" id="1314674"/>
    <lineage>
        <taxon>Eukaryota</taxon>
        <taxon>Fungi</taxon>
        <taxon>Dikarya</taxon>
        <taxon>Basidiomycota</taxon>
        <taxon>Agaricomycotina</taxon>
        <taxon>Agaricomycetes</taxon>
        <taxon>Agaricomycetidae</taxon>
        <taxon>Agaricales</taxon>
        <taxon>Marasmiineae</taxon>
        <taxon>Physalacriaceae</taxon>
        <taxon>Cylindrobasidium</taxon>
    </lineage>
</organism>
<feature type="region of interest" description="Disordered" evidence="2">
    <location>
        <begin position="1"/>
        <end position="58"/>
    </location>
</feature>